<sequence length="176" mass="19463">MRRLSTAWSAERRLMRRRVAWSTASPADEQATDPETGRTEPHSVPALIPHGGPHTMVDVTTSDGHTLSATDHYPIWDATTHTFTDAIDLRVLSDDGQLLVITGLRLYQQDLQIDGIHTYYAGVTPILVYNMCAEPLPPEERSDSTADRSASQNLANYLGCRPKGADLARSASLHRR</sequence>
<evidence type="ECO:0000313" key="2">
    <source>
        <dbReference type="EMBL" id="GAA5155832.1"/>
    </source>
</evidence>
<proteinExistence type="predicted"/>
<dbReference type="Proteomes" id="UP001500192">
    <property type="component" value="Unassembled WGS sequence"/>
</dbReference>
<dbReference type="InterPro" id="IPR036844">
    <property type="entry name" value="Hint_dom_sf"/>
</dbReference>
<accession>A0ABP9Q4P3</accession>
<feature type="region of interest" description="Disordered" evidence="1">
    <location>
        <begin position="20"/>
        <end position="63"/>
    </location>
</feature>
<gene>
    <name evidence="2" type="ORF">GCM10023214_12090</name>
</gene>
<dbReference type="Gene3D" id="2.170.16.10">
    <property type="entry name" value="Hedgehog/Intein (Hint) domain"/>
    <property type="match status" value="1"/>
</dbReference>
<evidence type="ECO:0000313" key="3">
    <source>
        <dbReference type="Proteomes" id="UP001500192"/>
    </source>
</evidence>
<comment type="caution">
    <text evidence="2">The sequence shown here is derived from an EMBL/GenBank/DDBJ whole genome shotgun (WGS) entry which is preliminary data.</text>
</comment>
<dbReference type="RefSeq" id="WP_091512388.1">
    <property type="nucleotide sequence ID" value="NZ_BAABIB010000032.1"/>
</dbReference>
<dbReference type="SUPFAM" id="SSF51294">
    <property type="entry name" value="Hedgehog/intein (Hint) domain"/>
    <property type="match status" value="1"/>
</dbReference>
<protein>
    <submittedName>
        <fullName evidence="2">Uncharacterized protein</fullName>
    </submittedName>
</protein>
<organism evidence="2 3">
    <name type="scientific">Amycolatopsis dongchuanensis</name>
    <dbReference type="NCBI Taxonomy" id="1070866"/>
    <lineage>
        <taxon>Bacteria</taxon>
        <taxon>Bacillati</taxon>
        <taxon>Actinomycetota</taxon>
        <taxon>Actinomycetes</taxon>
        <taxon>Pseudonocardiales</taxon>
        <taxon>Pseudonocardiaceae</taxon>
        <taxon>Amycolatopsis</taxon>
    </lineage>
</organism>
<dbReference type="EMBL" id="BAABIB010000032">
    <property type="protein sequence ID" value="GAA5155832.1"/>
    <property type="molecule type" value="Genomic_DNA"/>
</dbReference>
<evidence type="ECO:0000256" key="1">
    <source>
        <dbReference type="SAM" id="MobiDB-lite"/>
    </source>
</evidence>
<reference evidence="3" key="1">
    <citation type="journal article" date="2019" name="Int. J. Syst. Evol. Microbiol.">
        <title>The Global Catalogue of Microorganisms (GCM) 10K type strain sequencing project: providing services to taxonomists for standard genome sequencing and annotation.</title>
        <authorList>
            <consortium name="The Broad Institute Genomics Platform"/>
            <consortium name="The Broad Institute Genome Sequencing Center for Infectious Disease"/>
            <person name="Wu L."/>
            <person name="Ma J."/>
        </authorList>
    </citation>
    <scope>NUCLEOTIDE SEQUENCE [LARGE SCALE GENOMIC DNA]</scope>
    <source>
        <strain evidence="3">JCM 18054</strain>
    </source>
</reference>
<keyword evidence="3" id="KW-1185">Reference proteome</keyword>
<name>A0ABP9Q4P3_9PSEU</name>